<keyword evidence="2" id="KW-1185">Reference proteome</keyword>
<organism evidence="1 2">
    <name type="scientific">Mesotoga infera</name>
    <dbReference type="NCBI Taxonomy" id="1236046"/>
    <lineage>
        <taxon>Bacteria</taxon>
        <taxon>Thermotogati</taxon>
        <taxon>Thermotogota</taxon>
        <taxon>Thermotogae</taxon>
        <taxon>Kosmotogales</taxon>
        <taxon>Kosmotogaceae</taxon>
        <taxon>Mesotoga</taxon>
    </lineage>
</organism>
<sequence length="26" mass="3186">MISEMTYREIYKLGHMIDTYVSIEYV</sequence>
<evidence type="ECO:0000313" key="2">
    <source>
        <dbReference type="Proteomes" id="UP000250796"/>
    </source>
</evidence>
<dbReference type="KEGG" id="minf:MESINF_1878"/>
<accession>A0A7Z7LFZ2</accession>
<dbReference type="Proteomes" id="UP000250796">
    <property type="component" value="Chromosome MESINF"/>
</dbReference>
<proteinExistence type="predicted"/>
<dbReference type="EMBL" id="LS974202">
    <property type="protein sequence ID" value="SSC13322.1"/>
    <property type="molecule type" value="Genomic_DNA"/>
</dbReference>
<protein>
    <submittedName>
        <fullName evidence="1">Uncharacterized protein</fullName>
    </submittedName>
</protein>
<gene>
    <name evidence="1" type="ORF">MESINF_1878</name>
</gene>
<name>A0A7Z7LFZ2_9BACT</name>
<dbReference type="AlphaFoldDB" id="A0A7Z7LFZ2"/>
<evidence type="ECO:0000313" key="1">
    <source>
        <dbReference type="EMBL" id="SSC13322.1"/>
    </source>
</evidence>
<reference evidence="1 2" key="1">
    <citation type="submission" date="2017-01" db="EMBL/GenBank/DDBJ databases">
        <authorList>
            <person name="Erauso G."/>
        </authorList>
    </citation>
    <scope>NUCLEOTIDE SEQUENCE [LARGE SCALE GENOMIC DNA]</scope>
    <source>
        <strain evidence="1">MESINF1</strain>
    </source>
</reference>